<protein>
    <recommendedName>
        <fullName evidence="2">LytR/CpsA/Psr regulator C-terminal domain-containing protein</fullName>
    </recommendedName>
</protein>
<keyword evidence="4" id="KW-1185">Reference proteome</keyword>
<dbReference type="STRING" id="518766.Rmar_2264"/>
<evidence type="ECO:0000256" key="1">
    <source>
        <dbReference type="SAM" id="Phobius"/>
    </source>
</evidence>
<accession>D0MDZ9</accession>
<dbReference type="Gene3D" id="3.30.70.2390">
    <property type="match status" value="1"/>
</dbReference>
<dbReference type="HOGENOM" id="CLU_141561_0_0_10"/>
<evidence type="ECO:0000313" key="4">
    <source>
        <dbReference type="Proteomes" id="UP000002221"/>
    </source>
</evidence>
<dbReference type="InterPro" id="IPR027381">
    <property type="entry name" value="LytR/CpsA/Psr_C"/>
</dbReference>
<organism evidence="3 4">
    <name type="scientific">Rhodothermus marinus (strain ATCC 43812 / DSM 4252 / R-10)</name>
    <name type="common">Rhodothermus obamensis</name>
    <dbReference type="NCBI Taxonomy" id="518766"/>
    <lineage>
        <taxon>Bacteria</taxon>
        <taxon>Pseudomonadati</taxon>
        <taxon>Rhodothermota</taxon>
        <taxon>Rhodothermia</taxon>
        <taxon>Rhodothermales</taxon>
        <taxon>Rhodothermaceae</taxon>
        <taxon>Rhodothermus</taxon>
    </lineage>
</organism>
<dbReference type="KEGG" id="rmr:Rmar_2264"/>
<dbReference type="RefSeq" id="WP_012844753.1">
    <property type="nucleotide sequence ID" value="NC_013501.1"/>
</dbReference>
<keyword evidence="1" id="KW-1133">Transmembrane helix</keyword>
<dbReference type="AlphaFoldDB" id="D0MDZ9"/>
<evidence type="ECO:0000313" key="3">
    <source>
        <dbReference type="EMBL" id="ACY49143.1"/>
    </source>
</evidence>
<dbReference type="Proteomes" id="UP000002221">
    <property type="component" value="Chromosome"/>
</dbReference>
<evidence type="ECO:0000259" key="2">
    <source>
        <dbReference type="Pfam" id="PF13399"/>
    </source>
</evidence>
<sequence length="156" mass="17351">MTKKTRRGEKRRSRRLENLLLILLVGSVGVLLYALGVRLLAPRVDPVREANPAHLVGDIIQLEVRNGCGVDGVAARTTRYLRAHGFDVVEVGDYTSFDVPYSMVIDRVGDLEAARKVAAVLGIPEERVRQQIQPDLFLDASVIIGKDYAQLTPFRE</sequence>
<dbReference type="eggNOG" id="COG1316">
    <property type="taxonomic scope" value="Bacteria"/>
</dbReference>
<feature type="transmembrane region" description="Helical" evidence="1">
    <location>
        <begin position="20"/>
        <end position="41"/>
    </location>
</feature>
<name>D0MDZ9_RHOM4</name>
<dbReference type="Pfam" id="PF13399">
    <property type="entry name" value="LytR_C"/>
    <property type="match status" value="1"/>
</dbReference>
<gene>
    <name evidence="3" type="ordered locus">Rmar_2264</name>
</gene>
<feature type="domain" description="LytR/CpsA/Psr regulator C-terminal" evidence="2">
    <location>
        <begin position="60"/>
        <end position="148"/>
    </location>
</feature>
<reference evidence="3 4" key="1">
    <citation type="journal article" date="2009" name="Stand. Genomic Sci.">
        <title>Complete genome sequence of Rhodothermus marinus type strain (R-10).</title>
        <authorList>
            <person name="Nolan M."/>
            <person name="Tindall B.J."/>
            <person name="Pomrenke H."/>
            <person name="Lapidus A."/>
            <person name="Copeland A."/>
            <person name="Glavina Del Rio T."/>
            <person name="Lucas S."/>
            <person name="Chen F."/>
            <person name="Tice H."/>
            <person name="Cheng J.F."/>
            <person name="Saunders E."/>
            <person name="Han C."/>
            <person name="Bruce D."/>
            <person name="Goodwin L."/>
            <person name="Chain P."/>
            <person name="Pitluck S."/>
            <person name="Ovchinikova G."/>
            <person name="Pati A."/>
            <person name="Ivanova N."/>
            <person name="Mavromatis K."/>
            <person name="Chen A."/>
            <person name="Palaniappan K."/>
            <person name="Land M."/>
            <person name="Hauser L."/>
            <person name="Chang Y.J."/>
            <person name="Jeffries C.D."/>
            <person name="Brettin T."/>
            <person name="Goker M."/>
            <person name="Bristow J."/>
            <person name="Eisen J.A."/>
            <person name="Markowitz V."/>
            <person name="Hugenholtz P."/>
            <person name="Kyrpides N.C."/>
            <person name="Klenk H.P."/>
            <person name="Detter J.C."/>
        </authorList>
    </citation>
    <scope>NUCLEOTIDE SEQUENCE [LARGE SCALE GENOMIC DNA]</scope>
    <source>
        <strain evidence="4">ATCC 43812 / DSM 4252 / R-10</strain>
    </source>
</reference>
<keyword evidence="1" id="KW-0812">Transmembrane</keyword>
<dbReference type="OrthoDB" id="9810642at2"/>
<keyword evidence="1" id="KW-0472">Membrane</keyword>
<proteinExistence type="predicted"/>
<dbReference type="EMBL" id="CP001807">
    <property type="protein sequence ID" value="ACY49143.1"/>
    <property type="molecule type" value="Genomic_DNA"/>
</dbReference>